<dbReference type="FunFam" id="3.90.226.10:FF:000090">
    <property type="entry name" value="Tail-specific protease"/>
    <property type="match status" value="1"/>
</dbReference>
<comment type="caution">
    <text evidence="10">The sequence shown here is derived from an EMBL/GenBank/DDBJ whole genome shotgun (WGS) entry which is preliminary data.</text>
</comment>
<dbReference type="InterPro" id="IPR005151">
    <property type="entry name" value="Tail-specific_protease"/>
</dbReference>
<dbReference type="Gene3D" id="2.30.42.10">
    <property type="match status" value="1"/>
</dbReference>
<dbReference type="CDD" id="cd07560">
    <property type="entry name" value="Peptidase_S41_CPP"/>
    <property type="match status" value="1"/>
</dbReference>
<evidence type="ECO:0000256" key="8">
    <source>
        <dbReference type="SAM" id="SignalP"/>
    </source>
</evidence>
<evidence type="ECO:0000313" key="10">
    <source>
        <dbReference type="EMBL" id="MBB4192134.1"/>
    </source>
</evidence>
<dbReference type="InterPro" id="IPR040573">
    <property type="entry name" value="TSP_N"/>
</dbReference>
<evidence type="ECO:0000313" key="11">
    <source>
        <dbReference type="Proteomes" id="UP000524492"/>
    </source>
</evidence>
<dbReference type="NCBIfam" id="TIGR00225">
    <property type="entry name" value="prc"/>
    <property type="match status" value="1"/>
</dbReference>
<dbReference type="InterPro" id="IPR001478">
    <property type="entry name" value="PDZ"/>
</dbReference>
<accession>A0A7W6MG72</accession>
<evidence type="ECO:0000256" key="2">
    <source>
        <dbReference type="ARBA" id="ARBA00022670"/>
    </source>
</evidence>
<organism evidence="10 11">
    <name type="scientific">Rhizobium aethiopicum</name>
    <dbReference type="NCBI Taxonomy" id="1138170"/>
    <lineage>
        <taxon>Bacteria</taxon>
        <taxon>Pseudomonadati</taxon>
        <taxon>Pseudomonadota</taxon>
        <taxon>Alphaproteobacteria</taxon>
        <taxon>Hyphomicrobiales</taxon>
        <taxon>Rhizobiaceae</taxon>
        <taxon>Rhizobium/Agrobacterium group</taxon>
        <taxon>Rhizobium</taxon>
    </lineage>
</organism>
<feature type="region of interest" description="Disordered" evidence="7">
    <location>
        <begin position="685"/>
        <end position="705"/>
    </location>
</feature>
<keyword evidence="3 5" id="KW-0378">Hydrolase</keyword>
<reference evidence="10 11" key="1">
    <citation type="submission" date="2020-08" db="EMBL/GenBank/DDBJ databases">
        <title>Genomic Encyclopedia of Type Strains, Phase IV (KMG-V): Genome sequencing to study the core and pangenomes of soil and plant-associated prokaryotes.</title>
        <authorList>
            <person name="Whitman W."/>
        </authorList>
    </citation>
    <scope>NUCLEOTIDE SEQUENCE [LARGE SCALE GENOMIC DNA]</scope>
    <source>
        <strain evidence="10 11">SEMIA 4074</strain>
    </source>
</reference>
<dbReference type="Proteomes" id="UP000524492">
    <property type="component" value="Unassembled WGS sequence"/>
</dbReference>
<dbReference type="Pfam" id="PF11818">
    <property type="entry name" value="DUF3340"/>
    <property type="match status" value="1"/>
</dbReference>
<comment type="similarity">
    <text evidence="1 5">Belongs to the peptidase S41A family.</text>
</comment>
<dbReference type="InterPro" id="IPR036034">
    <property type="entry name" value="PDZ_sf"/>
</dbReference>
<evidence type="ECO:0000256" key="1">
    <source>
        <dbReference type="ARBA" id="ARBA00009179"/>
    </source>
</evidence>
<dbReference type="AlphaFoldDB" id="A0A7W6MG72"/>
<dbReference type="SMART" id="SM00245">
    <property type="entry name" value="TSPc"/>
    <property type="match status" value="1"/>
</dbReference>
<gene>
    <name evidence="10" type="ORF">GGD53_002291</name>
</gene>
<proteinExistence type="inferred from homology"/>
<dbReference type="PANTHER" id="PTHR32060">
    <property type="entry name" value="TAIL-SPECIFIC PROTEASE"/>
    <property type="match status" value="1"/>
</dbReference>
<evidence type="ECO:0000256" key="6">
    <source>
        <dbReference type="SAM" id="Coils"/>
    </source>
</evidence>
<dbReference type="SUPFAM" id="SSF50156">
    <property type="entry name" value="PDZ domain-like"/>
    <property type="match status" value="1"/>
</dbReference>
<evidence type="ECO:0000256" key="5">
    <source>
        <dbReference type="RuleBase" id="RU004404"/>
    </source>
</evidence>
<dbReference type="CDD" id="cd06782">
    <property type="entry name" value="cpPDZ_CPP-like"/>
    <property type="match status" value="1"/>
</dbReference>
<dbReference type="GO" id="GO:0007165">
    <property type="term" value="P:signal transduction"/>
    <property type="evidence" value="ECO:0007669"/>
    <property type="project" value="TreeGrafter"/>
</dbReference>
<evidence type="ECO:0000259" key="9">
    <source>
        <dbReference type="PROSITE" id="PS50106"/>
    </source>
</evidence>
<dbReference type="Gene3D" id="3.90.226.10">
    <property type="entry name" value="2-enoyl-CoA Hydratase, Chain A, domain 1"/>
    <property type="match status" value="1"/>
</dbReference>
<dbReference type="SUPFAM" id="SSF52096">
    <property type="entry name" value="ClpP/crotonase"/>
    <property type="match status" value="1"/>
</dbReference>
<protein>
    <submittedName>
        <fullName evidence="10">Carboxyl-terminal processing protease</fullName>
        <ecNumber evidence="10">3.4.21.102</ecNumber>
    </submittedName>
</protein>
<dbReference type="SMART" id="SM00228">
    <property type="entry name" value="PDZ"/>
    <property type="match status" value="1"/>
</dbReference>
<feature type="signal peptide" evidence="8">
    <location>
        <begin position="1"/>
        <end position="20"/>
    </location>
</feature>
<name>A0A7W6MG72_9HYPH</name>
<feature type="domain" description="PDZ" evidence="9">
    <location>
        <begin position="231"/>
        <end position="308"/>
    </location>
</feature>
<keyword evidence="4 5" id="KW-0720">Serine protease</keyword>
<dbReference type="GO" id="GO:0006508">
    <property type="term" value="P:proteolysis"/>
    <property type="evidence" value="ECO:0007669"/>
    <property type="project" value="UniProtKB-KW"/>
</dbReference>
<dbReference type="InterPro" id="IPR029045">
    <property type="entry name" value="ClpP/crotonase-like_dom_sf"/>
</dbReference>
<dbReference type="PANTHER" id="PTHR32060:SF22">
    <property type="entry name" value="CARBOXYL-TERMINAL-PROCESSING PEPTIDASE 3, CHLOROPLASTIC"/>
    <property type="match status" value="1"/>
</dbReference>
<dbReference type="Pfam" id="PF17804">
    <property type="entry name" value="TSP_NTD"/>
    <property type="match status" value="1"/>
</dbReference>
<sequence length="705" mass="76867">MRIHYVFLGAFLALAPSAYAEVAAPPVLKPLTRQAQAAELSAQFLSRYSYKPVPLDDALSGRVMDQFVKSLDPDRMLFLQADIDKFMADRSEIDDAIERQDLKIPFAIFNAYQQRVVDRMTYARSLLKQGFDFSGKEDYAVLRDKAPWPQSEAESNDLWRKRVKNDWLRLKLGGKDDAAIRETLDKRYENTLERAYKFKSDDVFQSFMDAYSNSIDPHTDYFGAAASADFNVSMKLSLFGIGAVLQERDDYTTIRELVPGGPAQLSGKLAVGDRITGVGQGKDGPIKEVVGTRLDEVVQMIRGKKGSVVRLDILPADAGADGVHRVVNLVRDKISLDKQAARKTVLSVKAGEATRKIGIITLPVFYEDFEAKNKGDRDYKSASRDVAKLLEELNQEKVDGVLIDLRNNGGGSLDEAIDLTGLFIGKGPVVQQRAGNGKIEVKSADLTTPAWTGPLGVLINRGSASASEIFAAAIQDYGRGVIIGEPSFGKGTVQTVVDLDQVVHNSKPEFGELKVTIAQFFRINGGTTQLRGVTPDISLPALSDPASFGETSYDNALPWAEIKPAKYVPEGDVTALLPALQSRHDARVKGDQDFQRLLQDIADLKAQREKGVVSLNEAERRKEAAAREARFKARAAAGDGDDLAGDDGLQADERSLSADIAMENARKKAKDVLLDEAAAIVGDEADLQGGAVEAATKPSGKTEQK</sequence>
<dbReference type="PROSITE" id="PS50106">
    <property type="entry name" value="PDZ"/>
    <property type="match status" value="1"/>
</dbReference>
<dbReference type="Pfam" id="PF03572">
    <property type="entry name" value="Peptidase_S41"/>
    <property type="match status" value="1"/>
</dbReference>
<evidence type="ECO:0000256" key="7">
    <source>
        <dbReference type="SAM" id="MobiDB-lite"/>
    </source>
</evidence>
<evidence type="ECO:0000256" key="4">
    <source>
        <dbReference type="ARBA" id="ARBA00022825"/>
    </source>
</evidence>
<dbReference type="GO" id="GO:0030288">
    <property type="term" value="C:outer membrane-bounded periplasmic space"/>
    <property type="evidence" value="ECO:0007669"/>
    <property type="project" value="TreeGrafter"/>
</dbReference>
<evidence type="ECO:0000256" key="3">
    <source>
        <dbReference type="ARBA" id="ARBA00022801"/>
    </source>
</evidence>
<dbReference type="EC" id="3.4.21.102" evidence="10"/>
<dbReference type="InterPro" id="IPR020992">
    <property type="entry name" value="Tail_Prtase_C"/>
</dbReference>
<dbReference type="EMBL" id="JACIFV010000006">
    <property type="protein sequence ID" value="MBB4192134.1"/>
    <property type="molecule type" value="Genomic_DNA"/>
</dbReference>
<feature type="chain" id="PRO_5030997921" evidence="8">
    <location>
        <begin position="21"/>
        <end position="705"/>
    </location>
</feature>
<dbReference type="InterPro" id="IPR004447">
    <property type="entry name" value="Peptidase_S41A"/>
</dbReference>
<keyword evidence="11" id="KW-1185">Reference proteome</keyword>
<keyword evidence="2 5" id="KW-0645">Protease</keyword>
<dbReference type="Pfam" id="PF00595">
    <property type="entry name" value="PDZ"/>
    <property type="match status" value="1"/>
</dbReference>
<keyword evidence="6" id="KW-0175">Coiled coil</keyword>
<keyword evidence="8" id="KW-0732">Signal</keyword>
<dbReference type="RefSeq" id="WP_184455880.1">
    <property type="nucleotide sequence ID" value="NZ_JACIFV010000006.1"/>
</dbReference>
<feature type="coiled-coil region" evidence="6">
    <location>
        <begin position="601"/>
        <end position="635"/>
    </location>
</feature>
<dbReference type="GO" id="GO:0004252">
    <property type="term" value="F:serine-type endopeptidase activity"/>
    <property type="evidence" value="ECO:0007669"/>
    <property type="project" value="UniProtKB-EC"/>
</dbReference>